<dbReference type="Gene3D" id="3.90.1150.10">
    <property type="entry name" value="Aspartate Aminotransferase, domain 1"/>
    <property type="match status" value="1"/>
</dbReference>
<dbReference type="Proteomes" id="UP000001823">
    <property type="component" value="Chromosome"/>
</dbReference>
<dbReference type="InterPro" id="IPR015422">
    <property type="entry name" value="PyrdxlP-dep_Trfase_small"/>
</dbReference>
<comment type="catalytic activity">
    <reaction evidence="5">
        <text>(sulfur carrier)-H + L-cysteine = (sulfur carrier)-SH + L-alanine</text>
        <dbReference type="Rhea" id="RHEA:43892"/>
        <dbReference type="Rhea" id="RHEA-COMP:14737"/>
        <dbReference type="Rhea" id="RHEA-COMP:14739"/>
        <dbReference type="ChEBI" id="CHEBI:29917"/>
        <dbReference type="ChEBI" id="CHEBI:35235"/>
        <dbReference type="ChEBI" id="CHEBI:57972"/>
        <dbReference type="ChEBI" id="CHEBI:64428"/>
        <dbReference type="EC" id="2.8.1.7"/>
    </reaction>
</comment>
<dbReference type="InterPro" id="IPR015421">
    <property type="entry name" value="PyrdxlP-dep_Trfase_major"/>
</dbReference>
<dbReference type="RefSeq" id="WP_011591192.1">
    <property type="nucleotide sequence ID" value="NC_008261.1"/>
</dbReference>
<dbReference type="STRING" id="195103.CPF_2983"/>
<protein>
    <recommendedName>
        <fullName evidence="3">cysteine desulfurase</fullName>
        <ecNumber evidence="3">2.8.1.7</ecNumber>
    </recommendedName>
</protein>
<dbReference type="InterPro" id="IPR000192">
    <property type="entry name" value="Aminotrans_V_dom"/>
</dbReference>
<comment type="similarity">
    <text evidence="2">Belongs to the class-V pyridoxal-phosphate-dependent aminotransferase family. Csd subfamily.</text>
</comment>
<dbReference type="KEGG" id="cpf:CPF_2983"/>
<dbReference type="AlphaFoldDB" id="A0A0H2YU26"/>
<dbReference type="NCBIfam" id="TIGR01977">
    <property type="entry name" value="am_tr_V_EF2568"/>
    <property type="match status" value="1"/>
</dbReference>
<dbReference type="PANTHER" id="PTHR43586:SF4">
    <property type="entry name" value="ISOPENICILLIN N EPIMERASE"/>
    <property type="match status" value="1"/>
</dbReference>
<dbReference type="PANTHER" id="PTHR43586">
    <property type="entry name" value="CYSTEINE DESULFURASE"/>
    <property type="match status" value="1"/>
</dbReference>
<evidence type="ECO:0000256" key="2">
    <source>
        <dbReference type="ARBA" id="ARBA00010447"/>
    </source>
</evidence>
<dbReference type="InterPro" id="IPR010969">
    <property type="entry name" value="Cys_dSase-rel_unknwn_funct"/>
</dbReference>
<dbReference type="InterPro" id="IPR015424">
    <property type="entry name" value="PyrdxlP-dep_Trfase"/>
</dbReference>
<keyword evidence="4" id="KW-0663">Pyridoxal phosphate</keyword>
<dbReference type="Gene3D" id="3.40.640.10">
    <property type="entry name" value="Type I PLP-dependent aspartate aminotransferase-like (Major domain)"/>
    <property type="match status" value="1"/>
</dbReference>
<evidence type="ECO:0000256" key="1">
    <source>
        <dbReference type="ARBA" id="ARBA00001933"/>
    </source>
</evidence>
<evidence type="ECO:0000256" key="5">
    <source>
        <dbReference type="ARBA" id="ARBA00050776"/>
    </source>
</evidence>
<dbReference type="GO" id="GO:0031071">
    <property type="term" value="F:cysteine desulfurase activity"/>
    <property type="evidence" value="ECO:0007669"/>
    <property type="project" value="UniProtKB-EC"/>
</dbReference>
<dbReference type="SUPFAM" id="SSF53383">
    <property type="entry name" value="PLP-dependent transferases"/>
    <property type="match status" value="1"/>
</dbReference>
<dbReference type="PIRSF" id="PIRSF005572">
    <property type="entry name" value="NifS"/>
    <property type="match status" value="1"/>
</dbReference>
<dbReference type="HOGENOM" id="CLU_003433_2_4_9"/>
<gene>
    <name evidence="7" type="ordered locus">CPF_2983</name>
</gene>
<proteinExistence type="inferred from homology"/>
<organism evidence="7 8">
    <name type="scientific">Clostridium perfringens (strain ATCC 13124 / DSM 756 / JCM 1290 / NCIMB 6125 / NCTC 8237 / Type A)</name>
    <dbReference type="NCBI Taxonomy" id="195103"/>
    <lineage>
        <taxon>Bacteria</taxon>
        <taxon>Bacillati</taxon>
        <taxon>Bacillota</taxon>
        <taxon>Clostridia</taxon>
        <taxon>Eubacteriales</taxon>
        <taxon>Clostridiaceae</taxon>
        <taxon>Clostridium</taxon>
    </lineage>
</organism>
<dbReference type="EMBL" id="CP000246">
    <property type="protein sequence ID" value="ABG84294.1"/>
    <property type="molecule type" value="Genomic_DNA"/>
</dbReference>
<evidence type="ECO:0000313" key="7">
    <source>
        <dbReference type="EMBL" id="ABG84294.1"/>
    </source>
</evidence>
<feature type="domain" description="Aminotransferase class V" evidence="6">
    <location>
        <begin position="4"/>
        <end position="375"/>
    </location>
</feature>
<dbReference type="Pfam" id="PF00266">
    <property type="entry name" value="Aminotran_5"/>
    <property type="match status" value="1"/>
</dbReference>
<dbReference type="PaxDb" id="195103-CPF_2983"/>
<evidence type="ECO:0000313" key="8">
    <source>
        <dbReference type="Proteomes" id="UP000001823"/>
    </source>
</evidence>
<name>A0A0H2YU26_CLOP1</name>
<evidence type="ECO:0000259" key="6">
    <source>
        <dbReference type="Pfam" id="PF00266"/>
    </source>
</evidence>
<comment type="cofactor">
    <cofactor evidence="1">
        <name>pyridoxal 5'-phosphate</name>
        <dbReference type="ChEBI" id="CHEBI:597326"/>
    </cofactor>
</comment>
<dbReference type="InterPro" id="IPR016454">
    <property type="entry name" value="Cysteine_dSase"/>
</dbReference>
<evidence type="ECO:0000256" key="3">
    <source>
        <dbReference type="ARBA" id="ARBA00012239"/>
    </source>
</evidence>
<evidence type="ECO:0000256" key="4">
    <source>
        <dbReference type="ARBA" id="ARBA00022898"/>
    </source>
</evidence>
<keyword evidence="8" id="KW-1185">Reference proteome</keyword>
<dbReference type="eggNOG" id="COG0520">
    <property type="taxonomic scope" value="Bacteria"/>
</dbReference>
<accession>A0A0H2YU26</accession>
<sequence length="386" mass="42754">MNKIYFDNAATTFPKPDSVIKAMFDYMSFEGGSANRGSSSTALQSSRAVYECRYEIAKFFNFPKSENVIFTNNITTSLNMLLLGIIKSDWHIITTSMEHNSVLRPLVKISEELPNVELDIVQCNNEGLVSVEKIKEKIKNNTKLIILSHASNLVGTIQPIKEIGKLCKENDIFFILDSAQTAGVIPIDMTELNLNALAFTGHKSLLGPQGIGGFIIDDKLNSICKNIFSGGTGSNSSLIEHPQELPDKFEYGTLNTPGIIGLLEGIKFIEKEGIENIKAKEEVLCQKAMDLLCEIPEVKIYGSMDAKKKTSTISFNIEGIDPEFAGFLLDSEFNITCRTGIHCTPLAHKTVGSYPAGSIRISLGYFNTIEEVYRFVEVIKELISRR</sequence>
<dbReference type="EC" id="2.8.1.7" evidence="3"/>
<reference evidence="7 8" key="1">
    <citation type="journal article" date="2006" name="Genome Res.">
        <title>Skewed genomic variability in strains of the toxigenic bacterial pathogen, Clostridium perfringens.</title>
        <authorList>
            <person name="Myers G.S."/>
            <person name="Rasko D.A."/>
            <person name="Cheung J.K."/>
            <person name="Ravel J."/>
            <person name="Seshadri R."/>
            <person name="Deboy R.T."/>
            <person name="Ren Q."/>
            <person name="Varga J."/>
            <person name="Awad M.M."/>
            <person name="Brinkac L.M."/>
            <person name="Daugherty S.C."/>
            <person name="Haft D.H."/>
            <person name="Dodson R.J."/>
            <person name="Madupu R."/>
            <person name="Nelson W.C."/>
            <person name="Rosovitz M.J."/>
            <person name="Sullivan S.A."/>
            <person name="Khouri H."/>
            <person name="Dimitrov G.I."/>
            <person name="Watkins K.L."/>
            <person name="Mulligan S."/>
            <person name="Benton J."/>
            <person name="Radune D."/>
            <person name="Fisher D.J."/>
            <person name="Atkins H.S."/>
            <person name="Hiscox T."/>
            <person name="Jost B.H."/>
            <person name="Billington S.J."/>
            <person name="Songer J.G."/>
            <person name="McClane B.A."/>
            <person name="Titball R.W."/>
            <person name="Rood J.I."/>
            <person name="Melville S.B."/>
            <person name="Paulsen I.T."/>
        </authorList>
    </citation>
    <scope>NUCLEOTIDE SEQUENCE [LARGE SCALE GENOMIC DNA]</scope>
    <source>
        <strain evidence="8">ATCC 13124 / DSM 756 / JCM 1290 / NCIMB 6125 / NCTC 8237 / S 107 / Type A</strain>
    </source>
</reference>